<evidence type="ECO:0000256" key="7">
    <source>
        <dbReference type="SAM" id="MobiDB-lite"/>
    </source>
</evidence>
<dbReference type="PANTHER" id="PTHR45755">
    <property type="match status" value="1"/>
</dbReference>
<evidence type="ECO:0000313" key="11">
    <source>
        <dbReference type="Proteomes" id="UP001230207"/>
    </source>
</evidence>
<dbReference type="NCBIfam" id="NF033827">
    <property type="entry name" value="CDF_efflux_DmeF"/>
    <property type="match status" value="1"/>
</dbReference>
<dbReference type="InterPro" id="IPR002524">
    <property type="entry name" value="Cation_efflux"/>
</dbReference>
<organism evidence="10 11">
    <name type="scientific">Pararhizobium capsulatum DSM 1112</name>
    <dbReference type="NCBI Taxonomy" id="1121113"/>
    <lineage>
        <taxon>Bacteria</taxon>
        <taxon>Pseudomonadati</taxon>
        <taxon>Pseudomonadota</taxon>
        <taxon>Alphaproteobacteria</taxon>
        <taxon>Hyphomicrobiales</taxon>
        <taxon>Rhizobiaceae</taxon>
        <taxon>Rhizobium/Agrobacterium group</taxon>
        <taxon>Pararhizobium</taxon>
    </lineage>
</organism>
<feature type="region of interest" description="Disordered" evidence="7">
    <location>
        <begin position="154"/>
        <end position="192"/>
    </location>
</feature>
<reference evidence="10 11" key="1">
    <citation type="submission" date="2023-07" db="EMBL/GenBank/DDBJ databases">
        <title>Genomic Encyclopedia of Type Strains, Phase IV (KMG-IV): sequencing the most valuable type-strain genomes for metagenomic binning, comparative biology and taxonomic classification.</title>
        <authorList>
            <person name="Goeker M."/>
        </authorList>
    </citation>
    <scope>NUCLEOTIDE SEQUENCE [LARGE SCALE GENOMIC DNA]</scope>
    <source>
        <strain evidence="10 11">DSM 1112</strain>
    </source>
</reference>
<feature type="transmembrane region" description="Helical" evidence="8">
    <location>
        <begin position="203"/>
        <end position="229"/>
    </location>
</feature>
<feature type="domain" description="Cation efflux protein transmembrane" evidence="9">
    <location>
        <begin position="28"/>
        <end position="260"/>
    </location>
</feature>
<dbReference type="PANTHER" id="PTHR45755:SF4">
    <property type="entry name" value="ZINC TRANSPORTER 7"/>
    <property type="match status" value="1"/>
</dbReference>
<keyword evidence="4 8" id="KW-1133">Transmembrane helix</keyword>
<keyword evidence="6 8" id="KW-0472">Membrane</keyword>
<accession>A0ABU0BMS4</accession>
<gene>
    <name evidence="10" type="ORF">QO002_001694</name>
</gene>
<evidence type="ECO:0000256" key="8">
    <source>
        <dbReference type="SAM" id="Phobius"/>
    </source>
</evidence>
<name>A0ABU0BMS4_9HYPH</name>
<dbReference type="NCBIfam" id="TIGR01297">
    <property type="entry name" value="CDF"/>
    <property type="match status" value="1"/>
</dbReference>
<keyword evidence="2" id="KW-0813">Transport</keyword>
<feature type="transmembrane region" description="Helical" evidence="8">
    <location>
        <begin position="60"/>
        <end position="76"/>
    </location>
</feature>
<protein>
    <submittedName>
        <fullName evidence="10">Cation diffusion facilitator family transporter</fullName>
    </submittedName>
</protein>
<dbReference type="Gene3D" id="1.20.1510.10">
    <property type="entry name" value="Cation efflux protein transmembrane domain"/>
    <property type="match status" value="1"/>
</dbReference>
<dbReference type="InterPro" id="IPR058533">
    <property type="entry name" value="Cation_efflux_TM"/>
</dbReference>
<proteinExistence type="predicted"/>
<keyword evidence="5" id="KW-0406">Ion transport</keyword>
<dbReference type="Pfam" id="PF01545">
    <property type="entry name" value="Cation_efflux"/>
    <property type="match status" value="1"/>
</dbReference>
<evidence type="ECO:0000256" key="1">
    <source>
        <dbReference type="ARBA" id="ARBA00004141"/>
    </source>
</evidence>
<comment type="caution">
    <text evidence="10">The sequence shown here is derived from an EMBL/GenBank/DDBJ whole genome shotgun (WGS) entry which is preliminary data.</text>
</comment>
<evidence type="ECO:0000256" key="5">
    <source>
        <dbReference type="ARBA" id="ARBA00023065"/>
    </source>
</evidence>
<evidence type="ECO:0000256" key="2">
    <source>
        <dbReference type="ARBA" id="ARBA00022448"/>
    </source>
</evidence>
<dbReference type="EMBL" id="JAUSVF010000001">
    <property type="protein sequence ID" value="MDQ0319556.1"/>
    <property type="molecule type" value="Genomic_DNA"/>
</dbReference>
<feature type="transmembrane region" description="Helical" evidence="8">
    <location>
        <begin position="126"/>
        <end position="149"/>
    </location>
</feature>
<dbReference type="InterPro" id="IPR045316">
    <property type="entry name" value="Msc2-like"/>
</dbReference>
<evidence type="ECO:0000259" key="9">
    <source>
        <dbReference type="Pfam" id="PF01545"/>
    </source>
</evidence>
<evidence type="ECO:0000256" key="6">
    <source>
        <dbReference type="ARBA" id="ARBA00023136"/>
    </source>
</evidence>
<evidence type="ECO:0000256" key="3">
    <source>
        <dbReference type="ARBA" id="ARBA00022692"/>
    </source>
</evidence>
<comment type="subcellular location">
    <subcellularLocation>
        <location evidence="1">Membrane</location>
        <topology evidence="1">Multi-pass membrane protein</topology>
    </subcellularLocation>
</comment>
<feature type="transmembrane region" description="Helical" evidence="8">
    <location>
        <begin position="96"/>
        <end position="114"/>
    </location>
</feature>
<evidence type="ECO:0000256" key="4">
    <source>
        <dbReference type="ARBA" id="ARBA00022989"/>
    </source>
</evidence>
<dbReference type="InterPro" id="IPR027469">
    <property type="entry name" value="Cation_efflux_TMD_sf"/>
</dbReference>
<keyword evidence="11" id="KW-1185">Reference proteome</keyword>
<feature type="transmembrane region" description="Helical" evidence="8">
    <location>
        <begin position="27"/>
        <end position="48"/>
    </location>
</feature>
<dbReference type="Proteomes" id="UP001230207">
    <property type="component" value="Unassembled WGS sequence"/>
</dbReference>
<sequence length="336" mass="36095">MMRPETSSLVHDHVFLGDDHQRNERRVWMVIALTASMMVAEITAGSYYGSMALVADGWHMATHASAMLIAALAYLFARRRAYDRRFTFGTGKLGDLAGFASAVLLALIALLIGWESVVRLANPVEIGFSQAIVVAVIGLVVNLVSALLLKGDHGHHHGHGHGHPHEHPQPHAHHDHHGGHHHHHADHHNAHSHAATDNNLRAVYLHVIADALTSVLAIVALVAGSIYGWQWLDPAMGVVGAVVIAHWSWGLIRQSGAVLVDAAEQGNALSGEIRRLVPGSGDEITDLHVWQVGPGHFAAIVALASQKPLTPADYKARLAPLETLSHVTVEVTPLAA</sequence>
<evidence type="ECO:0000313" key="10">
    <source>
        <dbReference type="EMBL" id="MDQ0319556.1"/>
    </source>
</evidence>
<feature type="compositionally biased region" description="Basic residues" evidence="7">
    <location>
        <begin position="170"/>
        <end position="186"/>
    </location>
</feature>
<dbReference type="SUPFAM" id="SSF161111">
    <property type="entry name" value="Cation efflux protein transmembrane domain-like"/>
    <property type="match status" value="1"/>
</dbReference>
<feature type="transmembrane region" description="Helical" evidence="8">
    <location>
        <begin position="235"/>
        <end position="252"/>
    </location>
</feature>
<keyword evidence="3 8" id="KW-0812">Transmembrane</keyword>